<dbReference type="PANTHER" id="PTHR31778">
    <property type="entry name" value="BUD SITE SELECTION PROTEIN RAX2"/>
    <property type="match status" value="1"/>
</dbReference>
<dbReference type="OrthoDB" id="2503993at2759"/>
<evidence type="ECO:0000259" key="6">
    <source>
        <dbReference type="PROSITE" id="PS50002"/>
    </source>
</evidence>
<dbReference type="EMBL" id="FUEG01000001">
    <property type="protein sequence ID" value="SJK97363.1"/>
    <property type="molecule type" value="Genomic_DNA"/>
</dbReference>
<keyword evidence="5" id="KW-0732">Signal</keyword>
<dbReference type="InterPro" id="IPR024982">
    <property type="entry name" value="Rax2-like_C"/>
</dbReference>
<dbReference type="SUPFAM" id="SSF50044">
    <property type="entry name" value="SH3-domain"/>
    <property type="match status" value="1"/>
</dbReference>
<feature type="compositionally biased region" description="Basic residues" evidence="3">
    <location>
        <begin position="847"/>
        <end position="856"/>
    </location>
</feature>
<reference evidence="8" key="1">
    <citation type="journal article" date="2017" name="Nat. Ecol. Evol.">
        <title>Genome expansion and lineage-specific genetic innovations in the forest pathogenic fungi Armillaria.</title>
        <authorList>
            <person name="Sipos G."/>
            <person name="Prasanna A.N."/>
            <person name="Walter M.C."/>
            <person name="O'Connor E."/>
            <person name="Balint B."/>
            <person name="Krizsan K."/>
            <person name="Kiss B."/>
            <person name="Hess J."/>
            <person name="Varga T."/>
            <person name="Slot J."/>
            <person name="Riley R."/>
            <person name="Boka B."/>
            <person name="Rigling D."/>
            <person name="Barry K."/>
            <person name="Lee J."/>
            <person name="Mihaltcheva S."/>
            <person name="LaButti K."/>
            <person name="Lipzen A."/>
            <person name="Waldron R."/>
            <person name="Moloney N.M."/>
            <person name="Sperisen C."/>
            <person name="Kredics L."/>
            <person name="Vagvoelgyi C."/>
            <person name="Patrignani A."/>
            <person name="Fitzpatrick D."/>
            <person name="Nagy I."/>
            <person name="Doyle S."/>
            <person name="Anderson J.B."/>
            <person name="Grigoriev I.V."/>
            <person name="Gueldener U."/>
            <person name="Muensterkoetter M."/>
            <person name="Nagy L.G."/>
        </authorList>
    </citation>
    <scope>NUCLEOTIDE SEQUENCE [LARGE SCALE GENOMIC DNA]</scope>
    <source>
        <strain evidence="8">C18/9</strain>
    </source>
</reference>
<feature type="transmembrane region" description="Helical" evidence="4">
    <location>
        <begin position="1235"/>
        <end position="1266"/>
    </location>
</feature>
<dbReference type="Pfam" id="PF20843">
    <property type="entry name" value="Rax2_3"/>
    <property type="match status" value="1"/>
</dbReference>
<evidence type="ECO:0000256" key="1">
    <source>
        <dbReference type="ARBA" id="ARBA00022443"/>
    </source>
</evidence>
<evidence type="ECO:0000256" key="5">
    <source>
        <dbReference type="SAM" id="SignalP"/>
    </source>
</evidence>
<evidence type="ECO:0000256" key="4">
    <source>
        <dbReference type="SAM" id="Phobius"/>
    </source>
</evidence>
<dbReference type="SUPFAM" id="SSF50965">
    <property type="entry name" value="Galactose oxidase, central domain"/>
    <property type="match status" value="1"/>
</dbReference>
<proteinExistence type="predicted"/>
<gene>
    <name evidence="7" type="ORF">ARMOST_00615</name>
</gene>
<sequence>MNLPRRCLFPVLIANAVLAALPLVDFDRMGKVGLVGTFAGLDFFQNSSSTLDASTATLLSRSDDGELSILAATNTGGRIVAGCVLDGVFYFGGLFSSIGSTSAVNIASYTASSNQFAALGSNGPNGEVDAVFCDAKDKKLWVGGSFTSPGSSIAIWDPSASSWSAPPFKGVTGANARVLSITTNSSESSLFFSGSFIASFQGNGTTVNSTNNPNVPFSAGATPFSSSLVPIPLQNAELGGSPSSTDPDFSNIKNILCPAGADGPGNTWFAADQNTAVITARTFTFITSDGIRLGNTFLDNHGTTGFSVTTIPDNTVRPLRYLDPTTNENVTCTDPCPLSTDSSLLYQDFLFEDNSLSITGVEVKLSEWTGSGPGLHIFQLLSSGAFASAVDSENSQSCFAPTASNTTRTGNWQVKTANTNIPGTTQSILTSTIDVGTSAANGPSITWDPYVSASGEYAMNMLVPGCTNFQDCGMRTSVEVTVFPGDGLVPQVTQVSQQNSDDAVVLIYNGPIIPSSSNFITTVTMKLSDNPAGSGQGGQYELVADRIELVLTSANVTADSNSTSSSTGSTTSGTKNSFGFFEWPLNSDSTNDATAILPNSTETSSEGVGFDIYSAVGSTSSLTTSNSAIVTVAHHTSGLFVGGNFTLSSGSASGARNIAVYRNSELLGLNGGGLNGPVTAFVLVGNTLYVGGSFNDTTATATTGLSNIAAYDVQTDQWSRLEGGLNGKVTSLGYSNGQVLVTGEFTEAMSSVGVSGASVGGFAVWDIAKSSWANSGGFIVGDLSFVGNGTGSQQFISGNVVASQKYGASGMVFLQNGDSDTPRVTPLGIELDSNVNNTSSSSSSAASKRRRDHHSRSSPWMSHAVFSRFWSRQSSLSTNLTSLPTPVSAPAPSVLAGAFWTNSTSSVAVAIIGGNFSFTDGGSDASAVAIYDSDSGSLNSLKGSQINGTVRTLLVDGDTLFIGGQFSIPGTSVNGFAIYNLANQEWDISGLQGFQPNSGSAVTVYSITTSSSKDNTIIVAGSFAQAGSLPCQGICSIDTTSKQWNALGQGIQGEVSSVSYAGDNEELLVAAGSIALSDNTEANVAQFSFSNSSWVFVGSGADIPGPVTALEVNSANSSSIFAAGKTSDSTSFLIFWNGQTWSTLSSAFESSTVVTQLTMVPLQDTHSSSGIVESDRMLMISGSLDDSSFGNASSALYDGQSYIPYIVSSSNTGSTGAVAALFHSFASFSFTKRHFLATGVVILISIAIAAGVVFLLALIGILWTLFSRRDEKLNKLDVVDEDDDSTHHRPSSLLEHINAATRATVLGGAAYDHYDDKEEEKILRDASSPAPDADPFGPDDSNYLRAETPSDAVGGLMGEDSSRPAHARYSFDGAGEGELPLSAGAEVEVLDDRDAAWWYARDVRTGQEGVVPAAYLY</sequence>
<organism evidence="7 8">
    <name type="scientific">Armillaria ostoyae</name>
    <name type="common">Armillaria root rot fungus</name>
    <dbReference type="NCBI Taxonomy" id="47428"/>
    <lineage>
        <taxon>Eukaryota</taxon>
        <taxon>Fungi</taxon>
        <taxon>Dikarya</taxon>
        <taxon>Basidiomycota</taxon>
        <taxon>Agaricomycotina</taxon>
        <taxon>Agaricomycetes</taxon>
        <taxon>Agaricomycetidae</taxon>
        <taxon>Agaricales</taxon>
        <taxon>Marasmiineae</taxon>
        <taxon>Physalacriaceae</taxon>
        <taxon>Armillaria</taxon>
    </lineage>
</organism>
<feature type="signal peptide" evidence="5">
    <location>
        <begin position="1"/>
        <end position="19"/>
    </location>
</feature>
<keyword evidence="4" id="KW-1133">Transmembrane helix</keyword>
<feature type="chain" id="PRO_5013126087" description="SH3 domain-containing protein" evidence="5">
    <location>
        <begin position="20"/>
        <end position="1417"/>
    </location>
</feature>
<dbReference type="PANTHER" id="PTHR31778:SF2">
    <property type="entry name" value="BUD SITE SELECTION PROTEIN RAX2"/>
    <property type="match status" value="1"/>
</dbReference>
<feature type="region of interest" description="Disordered" evidence="3">
    <location>
        <begin position="824"/>
        <end position="857"/>
    </location>
</feature>
<keyword evidence="8" id="KW-1185">Reference proteome</keyword>
<keyword evidence="1 2" id="KW-0728">SH3 domain</keyword>
<dbReference type="Pfam" id="PF20842">
    <property type="entry name" value="Rax2_2"/>
    <property type="match status" value="1"/>
</dbReference>
<dbReference type="Pfam" id="PF00018">
    <property type="entry name" value="SH3_1"/>
    <property type="match status" value="1"/>
</dbReference>
<feature type="domain" description="SH3" evidence="6">
    <location>
        <begin position="1360"/>
        <end position="1417"/>
    </location>
</feature>
<dbReference type="Pfam" id="PF12768">
    <property type="entry name" value="Rax2"/>
    <property type="match status" value="1"/>
</dbReference>
<dbReference type="InterPro" id="IPR048266">
    <property type="entry name" value="Rax2-like_second"/>
</dbReference>
<dbReference type="InterPro" id="IPR001452">
    <property type="entry name" value="SH3_domain"/>
</dbReference>
<keyword evidence="4" id="KW-0812">Transmembrane</keyword>
<evidence type="ECO:0000313" key="7">
    <source>
        <dbReference type="EMBL" id="SJK97363.1"/>
    </source>
</evidence>
<dbReference type="PROSITE" id="PS50002">
    <property type="entry name" value="SH3"/>
    <property type="match status" value="1"/>
</dbReference>
<dbReference type="Gene3D" id="2.30.30.40">
    <property type="entry name" value="SH3 Domains"/>
    <property type="match status" value="1"/>
</dbReference>
<evidence type="ECO:0000256" key="3">
    <source>
        <dbReference type="SAM" id="MobiDB-lite"/>
    </source>
</evidence>
<dbReference type="STRING" id="47428.A0A284QLM1"/>
<feature type="compositionally biased region" description="Low complexity" evidence="3">
    <location>
        <begin position="1325"/>
        <end position="1341"/>
    </location>
</feature>
<dbReference type="GO" id="GO:1902929">
    <property type="term" value="C:plasma membrane of growing cell tip"/>
    <property type="evidence" value="ECO:0007669"/>
    <property type="project" value="TreeGrafter"/>
</dbReference>
<dbReference type="Proteomes" id="UP000219338">
    <property type="component" value="Unassembled WGS sequence"/>
</dbReference>
<dbReference type="InterPro" id="IPR036028">
    <property type="entry name" value="SH3-like_dom_sf"/>
</dbReference>
<dbReference type="InterPro" id="IPR011043">
    <property type="entry name" value="Gal_Oxase/kelch_b-propeller"/>
</dbReference>
<protein>
    <recommendedName>
        <fullName evidence="6">SH3 domain-containing protein</fullName>
    </recommendedName>
</protein>
<dbReference type="InterPro" id="IPR048265">
    <property type="entry name" value="Rax2-like_third"/>
</dbReference>
<keyword evidence="4" id="KW-0472">Membrane</keyword>
<accession>A0A284QLM1</accession>
<evidence type="ECO:0000313" key="8">
    <source>
        <dbReference type="Proteomes" id="UP000219338"/>
    </source>
</evidence>
<feature type="region of interest" description="Disordered" evidence="3">
    <location>
        <begin position="1323"/>
        <end position="1343"/>
    </location>
</feature>
<name>A0A284QLM1_ARMOS</name>
<evidence type="ECO:0000256" key="2">
    <source>
        <dbReference type="PROSITE-ProRule" id="PRU00192"/>
    </source>
</evidence>
<dbReference type="CDD" id="cd11856">
    <property type="entry name" value="SH3_p47phox_like"/>
    <property type="match status" value="1"/>
</dbReference>
<dbReference type="OMA" id="NMYTPGC"/>
<dbReference type="SMART" id="SM00326">
    <property type="entry name" value="SH3"/>
    <property type="match status" value="1"/>
</dbReference>